<gene>
    <name evidence="1" type="ORF">F9K24_21950</name>
</gene>
<dbReference type="InterPro" id="IPR014746">
    <property type="entry name" value="Gln_synth/guanido_kin_cat_dom"/>
</dbReference>
<keyword evidence="1" id="KW-0436">Ligase</keyword>
<dbReference type="PANTHER" id="PTHR36510">
    <property type="entry name" value="GLUTAMATE--CYSTEINE LIGASE 2-RELATED"/>
    <property type="match status" value="1"/>
</dbReference>
<proteinExistence type="predicted"/>
<sequence length="426" mass="47782">MLHLFEACGIELEYMIVRKDDLVAAPIADELLKAASDNDEEWPDEITVASTGWSNELVLHVLEMKTAEPTADLAAAEADIVRSIDKASAILSERDPPCMLLGTSAHPFFNPEKEMRLWPHGAGEIYATYDRVFGCTGHGWSNLQSMHLNLPFANDEEFGRLHAAIRLLLPVLSALCASSPFLESRRTPFLDTRLEYYRTNQSRIPSITGDVIPEPVFTMQEYHDLILEKMYNDIAPYDPDGILRGEWLNSRGAIARFDRMAIEIRTMDIQECPGMDIATAAFVFLMAKAICEERFAALPSVKRIRTQALTDLLNDVMRTGRHAVITNEEILAGFGLTEAVSVRALLQRMLDTLLPEFPSLCGGGALNEGGFAERIQFLLDHGSPAERMIQYMQSDTYELDPSRLRVLYGYLARCLTENRPLPPHHP</sequence>
<accession>A0A833LVB1</accession>
<dbReference type="AlphaFoldDB" id="A0A833LVB1"/>
<protein>
    <submittedName>
        <fullName evidence="1">Glutamate--cysteine ligase</fullName>
    </submittedName>
</protein>
<reference evidence="1 2" key="1">
    <citation type="submission" date="2019-10" db="EMBL/GenBank/DDBJ databases">
        <title>Extracellular Electron Transfer in a Candidatus Methanoperedens spp. Enrichment Culture.</title>
        <authorList>
            <person name="Berger S."/>
            <person name="Rangel Shaw D."/>
            <person name="Berben T."/>
            <person name="In 'T Zandt M."/>
            <person name="Frank J."/>
            <person name="Reimann J."/>
            <person name="Jetten M.S.M."/>
            <person name="Welte C.U."/>
        </authorList>
    </citation>
    <scope>NUCLEOTIDE SEQUENCE [LARGE SCALE GENOMIC DNA]</scope>
    <source>
        <strain evidence="1">SB12</strain>
    </source>
</reference>
<dbReference type="Pfam" id="PF04107">
    <property type="entry name" value="GCS2"/>
    <property type="match status" value="1"/>
</dbReference>
<dbReference type="EMBL" id="WBUI01000050">
    <property type="protein sequence ID" value="KAB2928436.1"/>
    <property type="molecule type" value="Genomic_DNA"/>
</dbReference>
<dbReference type="SUPFAM" id="SSF55931">
    <property type="entry name" value="Glutamine synthetase/guanido kinase"/>
    <property type="match status" value="1"/>
</dbReference>
<dbReference type="GO" id="GO:0042398">
    <property type="term" value="P:modified amino acid biosynthetic process"/>
    <property type="evidence" value="ECO:0007669"/>
    <property type="project" value="InterPro"/>
</dbReference>
<dbReference type="Gene3D" id="3.30.590.20">
    <property type="match status" value="1"/>
</dbReference>
<name>A0A833LVB1_9LEPT</name>
<comment type="caution">
    <text evidence="1">The sequence shown here is derived from an EMBL/GenBank/DDBJ whole genome shotgun (WGS) entry which is preliminary data.</text>
</comment>
<dbReference type="InterPro" id="IPR050141">
    <property type="entry name" value="GCL_type2/YbdK_subfam"/>
</dbReference>
<dbReference type="InterPro" id="IPR006336">
    <property type="entry name" value="GCS2"/>
</dbReference>
<organism evidence="1 2">
    <name type="scientific">Leptonema illini</name>
    <dbReference type="NCBI Taxonomy" id="183"/>
    <lineage>
        <taxon>Bacteria</taxon>
        <taxon>Pseudomonadati</taxon>
        <taxon>Spirochaetota</taxon>
        <taxon>Spirochaetia</taxon>
        <taxon>Leptospirales</taxon>
        <taxon>Leptospiraceae</taxon>
        <taxon>Leptonema</taxon>
    </lineage>
</organism>
<dbReference type="GO" id="GO:0004357">
    <property type="term" value="F:glutamate-cysteine ligase activity"/>
    <property type="evidence" value="ECO:0007669"/>
    <property type="project" value="InterPro"/>
</dbReference>
<dbReference type="Proteomes" id="UP000460298">
    <property type="component" value="Unassembled WGS sequence"/>
</dbReference>
<dbReference type="PANTHER" id="PTHR36510:SF1">
    <property type="entry name" value="GLUTAMATE--CYSTEINE LIGASE 2-RELATED"/>
    <property type="match status" value="1"/>
</dbReference>
<evidence type="ECO:0000313" key="2">
    <source>
        <dbReference type="Proteomes" id="UP000460298"/>
    </source>
</evidence>
<evidence type="ECO:0000313" key="1">
    <source>
        <dbReference type="EMBL" id="KAB2928436.1"/>
    </source>
</evidence>